<reference evidence="3" key="2">
    <citation type="submission" date="2020-09" db="EMBL/GenBank/DDBJ databases">
        <authorList>
            <person name="Sun Q."/>
            <person name="Zhou Y."/>
        </authorList>
    </citation>
    <scope>NUCLEOTIDE SEQUENCE</scope>
    <source>
        <strain evidence="3">CGMCC 1.12754</strain>
    </source>
</reference>
<dbReference type="PANTHER" id="PTHR30015:SF7">
    <property type="entry name" value="TYPE IV METHYL-DIRECTED RESTRICTION ENZYME ECOKMRR"/>
    <property type="match status" value="1"/>
</dbReference>
<dbReference type="GO" id="GO:0015666">
    <property type="term" value="F:restriction endodeoxyribonuclease activity"/>
    <property type="evidence" value="ECO:0007669"/>
    <property type="project" value="TreeGrafter"/>
</dbReference>
<gene>
    <name evidence="3" type="ORF">GCM10011398_26310</name>
</gene>
<dbReference type="RefSeq" id="WP_188455842.1">
    <property type="nucleotide sequence ID" value="NZ_BMFR01000011.1"/>
</dbReference>
<dbReference type="EMBL" id="BMFR01000011">
    <property type="protein sequence ID" value="GGG79714.1"/>
    <property type="molecule type" value="Genomic_DNA"/>
</dbReference>
<dbReference type="Proteomes" id="UP000622860">
    <property type="component" value="Unassembled WGS sequence"/>
</dbReference>
<keyword evidence="4" id="KW-1185">Reference proteome</keyword>
<dbReference type="GO" id="GO:0003677">
    <property type="term" value="F:DNA binding"/>
    <property type="evidence" value="ECO:0007669"/>
    <property type="project" value="InterPro"/>
</dbReference>
<accession>A0A917HI30</accession>
<dbReference type="Gene3D" id="3.40.1350.10">
    <property type="match status" value="1"/>
</dbReference>
<dbReference type="PANTHER" id="PTHR30015">
    <property type="entry name" value="MRR RESTRICTION SYSTEM PROTEIN"/>
    <property type="match status" value="1"/>
</dbReference>
<dbReference type="GO" id="GO:0009307">
    <property type="term" value="P:DNA restriction-modification system"/>
    <property type="evidence" value="ECO:0007669"/>
    <property type="project" value="InterPro"/>
</dbReference>
<dbReference type="AlphaFoldDB" id="A0A917HI30"/>
<keyword evidence="1" id="KW-0175">Coiled coil</keyword>
<evidence type="ECO:0000259" key="2">
    <source>
        <dbReference type="Pfam" id="PF04471"/>
    </source>
</evidence>
<sequence length="558" mass="64562">MARYMYEIEIKHDGLNKYRVIKGSDRHVVRQKAIYQEQQWNEMWEKKQEAERKKSIREAAAKEKEEKKALALQLTEDANEELEELDKILNFTLGVNDAIDWEKLKDNKEYSEPKPIQKEKIIIPQKPNEEDEKYQPKLGIFDSLFKSKKEKKILDLKDVYKTDIENWEKEVAEINNENEKSNTEYEESLNKWLDKEREYKKEQEEKNIAIDNQKHNYEKGMPTALVDYCDMVLSNSVYPDYFPQEFDIDYNPNTKLLIVDYSLPSPEDLPSIKEVKYIQSRDELKESYLSQSAFNKMYDNLLYQITLRSLHELFEADVFNHIESIVFNGWVESIDKASGKEVNSCILSIQVSKEEFLEINLLQVDPKLCFKNLKGVGSSRLNSLTPIAPIIKIDRDDPRFVSSYDVSGSLDESENLAAMDWQDFEHLIRELFEKEFNQSGGEVKITRASRDGGVDAIAFDPDPIRGGKIVIQAKRYTNVVGVSAVRDLYGTVMNEGATKGILVSTADYGPDAYNFAKDKPITLLNGNNLLHLLQNHGHKARIDIKEARGIIKDREKQG</sequence>
<evidence type="ECO:0000313" key="4">
    <source>
        <dbReference type="Proteomes" id="UP000622860"/>
    </source>
</evidence>
<feature type="domain" description="Restriction endonuclease type IV Mrr" evidence="2">
    <location>
        <begin position="417"/>
        <end position="533"/>
    </location>
</feature>
<evidence type="ECO:0000256" key="1">
    <source>
        <dbReference type="SAM" id="Coils"/>
    </source>
</evidence>
<evidence type="ECO:0000313" key="3">
    <source>
        <dbReference type="EMBL" id="GGG79714.1"/>
    </source>
</evidence>
<dbReference type="InterPro" id="IPR011335">
    <property type="entry name" value="Restrct_endonuc-II-like"/>
</dbReference>
<dbReference type="InterPro" id="IPR011856">
    <property type="entry name" value="tRNA_endonuc-like_dom_sf"/>
</dbReference>
<feature type="coiled-coil region" evidence="1">
    <location>
        <begin position="157"/>
        <end position="202"/>
    </location>
</feature>
<dbReference type="Pfam" id="PF04471">
    <property type="entry name" value="Mrr_cat"/>
    <property type="match status" value="1"/>
</dbReference>
<reference evidence="3" key="1">
    <citation type="journal article" date="2014" name="Int. J. Syst. Evol. Microbiol.">
        <title>Complete genome sequence of Corynebacterium casei LMG S-19264T (=DSM 44701T), isolated from a smear-ripened cheese.</title>
        <authorList>
            <consortium name="US DOE Joint Genome Institute (JGI-PGF)"/>
            <person name="Walter F."/>
            <person name="Albersmeier A."/>
            <person name="Kalinowski J."/>
            <person name="Ruckert C."/>
        </authorList>
    </citation>
    <scope>NUCLEOTIDE SEQUENCE</scope>
    <source>
        <strain evidence="3">CGMCC 1.12754</strain>
    </source>
</reference>
<name>A0A917HI30_9BACI</name>
<dbReference type="InterPro" id="IPR052906">
    <property type="entry name" value="Type_IV_Methyl-Rstrct_Enzyme"/>
</dbReference>
<dbReference type="SUPFAM" id="SSF52980">
    <property type="entry name" value="Restriction endonuclease-like"/>
    <property type="match status" value="1"/>
</dbReference>
<dbReference type="InterPro" id="IPR007560">
    <property type="entry name" value="Restrct_endonuc_IV_Mrr"/>
</dbReference>
<proteinExistence type="predicted"/>
<protein>
    <recommendedName>
        <fullName evidence="2">Restriction endonuclease type IV Mrr domain-containing protein</fullName>
    </recommendedName>
</protein>
<comment type="caution">
    <text evidence="3">The sequence shown here is derived from an EMBL/GenBank/DDBJ whole genome shotgun (WGS) entry which is preliminary data.</text>
</comment>
<feature type="coiled-coil region" evidence="1">
    <location>
        <begin position="45"/>
        <end position="84"/>
    </location>
</feature>
<organism evidence="3 4">
    <name type="scientific">Virgibacillus oceani</name>
    <dbReference type="NCBI Taxonomy" id="1479511"/>
    <lineage>
        <taxon>Bacteria</taxon>
        <taxon>Bacillati</taxon>
        <taxon>Bacillota</taxon>
        <taxon>Bacilli</taxon>
        <taxon>Bacillales</taxon>
        <taxon>Bacillaceae</taxon>
        <taxon>Virgibacillus</taxon>
    </lineage>
</organism>